<feature type="non-terminal residue" evidence="1">
    <location>
        <position position="1"/>
    </location>
</feature>
<feature type="non-terminal residue" evidence="1">
    <location>
        <position position="59"/>
    </location>
</feature>
<gene>
    <name evidence="1" type="ORF">EV702DRAFT_934504</name>
</gene>
<dbReference type="AlphaFoldDB" id="A0A9P6ZLM1"/>
<dbReference type="Proteomes" id="UP000714275">
    <property type="component" value="Unassembled WGS sequence"/>
</dbReference>
<sequence>QFVAENGRRKTFHVGSNSSCRQHIRGHYDVYKKKCAELGICENHHALPRALVQAQEEAK</sequence>
<name>A0A9P6ZLM1_9AGAM</name>
<evidence type="ECO:0000313" key="2">
    <source>
        <dbReference type="Proteomes" id="UP000714275"/>
    </source>
</evidence>
<keyword evidence="2" id="KW-1185">Reference proteome</keyword>
<evidence type="ECO:0000313" key="1">
    <source>
        <dbReference type="EMBL" id="KAG1771364.1"/>
    </source>
</evidence>
<dbReference type="OrthoDB" id="3137936at2759"/>
<proteinExistence type="predicted"/>
<accession>A0A9P6ZLM1</accession>
<dbReference type="EMBL" id="JABBWD010000059">
    <property type="protein sequence ID" value="KAG1771364.1"/>
    <property type="molecule type" value="Genomic_DNA"/>
</dbReference>
<protein>
    <submittedName>
        <fullName evidence="1">Uncharacterized protein</fullName>
    </submittedName>
</protein>
<reference evidence="1" key="1">
    <citation type="journal article" date="2020" name="New Phytol.">
        <title>Comparative genomics reveals dynamic genome evolution in host specialist ectomycorrhizal fungi.</title>
        <authorList>
            <person name="Lofgren L.A."/>
            <person name="Nguyen N.H."/>
            <person name="Vilgalys R."/>
            <person name="Ruytinx J."/>
            <person name="Liao H.L."/>
            <person name="Branco S."/>
            <person name="Kuo A."/>
            <person name="LaButti K."/>
            <person name="Lipzen A."/>
            <person name="Andreopoulos W."/>
            <person name="Pangilinan J."/>
            <person name="Riley R."/>
            <person name="Hundley H."/>
            <person name="Na H."/>
            <person name="Barry K."/>
            <person name="Grigoriev I.V."/>
            <person name="Stajich J.E."/>
            <person name="Kennedy P.G."/>
        </authorList>
    </citation>
    <scope>NUCLEOTIDE SEQUENCE</scope>
    <source>
        <strain evidence="1">DOB743</strain>
    </source>
</reference>
<comment type="caution">
    <text evidence="1">The sequence shown here is derived from an EMBL/GenBank/DDBJ whole genome shotgun (WGS) entry which is preliminary data.</text>
</comment>
<organism evidence="1 2">
    <name type="scientific">Suillus placidus</name>
    <dbReference type="NCBI Taxonomy" id="48579"/>
    <lineage>
        <taxon>Eukaryota</taxon>
        <taxon>Fungi</taxon>
        <taxon>Dikarya</taxon>
        <taxon>Basidiomycota</taxon>
        <taxon>Agaricomycotina</taxon>
        <taxon>Agaricomycetes</taxon>
        <taxon>Agaricomycetidae</taxon>
        <taxon>Boletales</taxon>
        <taxon>Suillineae</taxon>
        <taxon>Suillaceae</taxon>
        <taxon>Suillus</taxon>
    </lineage>
</organism>